<gene>
    <name evidence="2" type="ORF">ENO10_04665</name>
</gene>
<protein>
    <submittedName>
        <fullName evidence="2">UDP-N-acetylmuramate--L-alanine ligase</fullName>
    </submittedName>
</protein>
<dbReference type="PANTHER" id="PTHR43445:SF3">
    <property type="entry name" value="UDP-N-ACETYLMURAMATE--L-ALANINE LIGASE"/>
    <property type="match status" value="1"/>
</dbReference>
<dbReference type="PANTHER" id="PTHR43445">
    <property type="entry name" value="UDP-N-ACETYLMURAMATE--L-ALANINE LIGASE-RELATED"/>
    <property type="match status" value="1"/>
</dbReference>
<organism evidence="2">
    <name type="scientific">Salinimicrobium catena</name>
    <dbReference type="NCBI Taxonomy" id="390640"/>
    <lineage>
        <taxon>Bacteria</taxon>
        <taxon>Pseudomonadati</taxon>
        <taxon>Bacteroidota</taxon>
        <taxon>Flavobacteriia</taxon>
        <taxon>Flavobacteriales</taxon>
        <taxon>Flavobacteriaceae</taxon>
        <taxon>Salinimicrobium</taxon>
    </lineage>
</organism>
<evidence type="ECO:0000259" key="1">
    <source>
        <dbReference type="Pfam" id="PF01225"/>
    </source>
</evidence>
<proteinExistence type="predicted"/>
<dbReference type="InterPro" id="IPR050061">
    <property type="entry name" value="MurCDEF_pg_biosynth"/>
</dbReference>
<comment type="caution">
    <text evidence="2">The sequence shown here is derived from an EMBL/GenBank/DDBJ whole genome shotgun (WGS) entry which is preliminary data.</text>
</comment>
<feature type="domain" description="Mur ligase N-terminal catalytic" evidence="1">
    <location>
        <begin position="10"/>
        <end position="56"/>
    </location>
</feature>
<feature type="non-terminal residue" evidence="2">
    <location>
        <position position="56"/>
    </location>
</feature>
<dbReference type="SUPFAM" id="SSF51984">
    <property type="entry name" value="MurCD N-terminal domain"/>
    <property type="match status" value="1"/>
</dbReference>
<sequence length="56" mass="6175">MGHYDNIKNIYFIGIGGIGMSALARYFHALNYNVAGYDRSNSELVAQLRAEGIPVI</sequence>
<keyword evidence="2" id="KW-0436">Ligase</keyword>
<dbReference type="EMBL" id="DSEE01000343">
    <property type="protein sequence ID" value="HER40496.1"/>
    <property type="molecule type" value="Genomic_DNA"/>
</dbReference>
<accession>A0A7C2RMT4</accession>
<dbReference type="InterPro" id="IPR000713">
    <property type="entry name" value="Mur_ligase_N"/>
</dbReference>
<name>A0A7C2RMT4_9FLAO</name>
<dbReference type="Gene3D" id="3.40.50.720">
    <property type="entry name" value="NAD(P)-binding Rossmann-like Domain"/>
    <property type="match status" value="1"/>
</dbReference>
<evidence type="ECO:0000313" key="2">
    <source>
        <dbReference type="EMBL" id="HER40496.1"/>
    </source>
</evidence>
<dbReference type="Proteomes" id="UP000885753">
    <property type="component" value="Unassembled WGS sequence"/>
</dbReference>
<reference evidence="2" key="1">
    <citation type="journal article" date="2020" name="mSystems">
        <title>Genome- and Community-Level Interaction Insights into Carbon Utilization and Element Cycling Functions of Hydrothermarchaeota in Hydrothermal Sediment.</title>
        <authorList>
            <person name="Zhou Z."/>
            <person name="Liu Y."/>
            <person name="Xu W."/>
            <person name="Pan J."/>
            <person name="Luo Z.H."/>
            <person name="Li M."/>
        </authorList>
    </citation>
    <scope>NUCLEOTIDE SEQUENCE [LARGE SCALE GENOMIC DNA]</scope>
    <source>
        <strain evidence="2">SpSt-1235</strain>
    </source>
</reference>
<dbReference type="AlphaFoldDB" id="A0A7C2RMT4"/>
<dbReference type="Pfam" id="PF01225">
    <property type="entry name" value="Mur_ligase"/>
    <property type="match status" value="1"/>
</dbReference>
<dbReference type="GO" id="GO:0016881">
    <property type="term" value="F:acid-amino acid ligase activity"/>
    <property type="evidence" value="ECO:0007669"/>
    <property type="project" value="InterPro"/>
</dbReference>